<dbReference type="AlphaFoldDB" id="A0A6J5ULY4"/>
<name>A0A6J5ULY4_PRUAR</name>
<feature type="signal peptide" evidence="1">
    <location>
        <begin position="1"/>
        <end position="19"/>
    </location>
</feature>
<protein>
    <recommendedName>
        <fullName evidence="4">Secreted protein</fullName>
    </recommendedName>
</protein>
<sequence length="75" mass="7635">MKAIAIALVAWLCDWGTRTRTKTPWCLLPVNQLTTVMLKEAELLIKAVAEPRMVACGGGGGGGYGGGGCGGGWGG</sequence>
<evidence type="ECO:0008006" key="4">
    <source>
        <dbReference type="Google" id="ProtNLM"/>
    </source>
</evidence>
<evidence type="ECO:0000313" key="2">
    <source>
        <dbReference type="EMBL" id="CAB4277151.1"/>
    </source>
</evidence>
<dbReference type="Proteomes" id="UP000507222">
    <property type="component" value="Unassembled WGS sequence"/>
</dbReference>
<proteinExistence type="predicted"/>
<organism evidence="2 3">
    <name type="scientific">Prunus armeniaca</name>
    <name type="common">Apricot</name>
    <name type="synonym">Armeniaca vulgaris</name>
    <dbReference type="NCBI Taxonomy" id="36596"/>
    <lineage>
        <taxon>Eukaryota</taxon>
        <taxon>Viridiplantae</taxon>
        <taxon>Streptophyta</taxon>
        <taxon>Embryophyta</taxon>
        <taxon>Tracheophyta</taxon>
        <taxon>Spermatophyta</taxon>
        <taxon>Magnoliopsida</taxon>
        <taxon>eudicotyledons</taxon>
        <taxon>Gunneridae</taxon>
        <taxon>Pentapetalae</taxon>
        <taxon>rosids</taxon>
        <taxon>fabids</taxon>
        <taxon>Rosales</taxon>
        <taxon>Rosaceae</taxon>
        <taxon>Amygdaloideae</taxon>
        <taxon>Amygdaleae</taxon>
        <taxon>Prunus</taxon>
    </lineage>
</organism>
<gene>
    <name evidence="2" type="ORF">CURHAP_LOCUS26672</name>
</gene>
<evidence type="ECO:0000256" key="1">
    <source>
        <dbReference type="SAM" id="SignalP"/>
    </source>
</evidence>
<reference evidence="2 3" key="1">
    <citation type="submission" date="2020-05" db="EMBL/GenBank/DDBJ databases">
        <authorList>
            <person name="Campoy J."/>
            <person name="Schneeberger K."/>
            <person name="Spophaly S."/>
        </authorList>
    </citation>
    <scope>NUCLEOTIDE SEQUENCE [LARGE SCALE GENOMIC DNA]</scope>
    <source>
        <strain evidence="2">PruArmRojPasFocal</strain>
    </source>
</reference>
<evidence type="ECO:0000313" key="3">
    <source>
        <dbReference type="Proteomes" id="UP000507222"/>
    </source>
</evidence>
<dbReference type="EMBL" id="CAEKDK010000004">
    <property type="protein sequence ID" value="CAB4277151.1"/>
    <property type="molecule type" value="Genomic_DNA"/>
</dbReference>
<feature type="chain" id="PRO_5026785591" description="Secreted protein" evidence="1">
    <location>
        <begin position="20"/>
        <end position="75"/>
    </location>
</feature>
<keyword evidence="1" id="KW-0732">Signal</keyword>
<accession>A0A6J5ULY4</accession>